<evidence type="ECO:0000313" key="1">
    <source>
        <dbReference type="EMBL" id="CAG8468968.1"/>
    </source>
</evidence>
<keyword evidence="2" id="KW-1185">Reference proteome</keyword>
<dbReference type="Proteomes" id="UP000789366">
    <property type="component" value="Unassembled WGS sequence"/>
</dbReference>
<name>A0ACA9KES2_9GLOM</name>
<accession>A0ACA9KES2</accession>
<organism evidence="1 2">
    <name type="scientific">Cetraspora pellucida</name>
    <dbReference type="NCBI Taxonomy" id="1433469"/>
    <lineage>
        <taxon>Eukaryota</taxon>
        <taxon>Fungi</taxon>
        <taxon>Fungi incertae sedis</taxon>
        <taxon>Mucoromycota</taxon>
        <taxon>Glomeromycotina</taxon>
        <taxon>Glomeromycetes</taxon>
        <taxon>Diversisporales</taxon>
        <taxon>Gigasporaceae</taxon>
        <taxon>Cetraspora</taxon>
    </lineage>
</organism>
<gene>
    <name evidence="1" type="ORF">SPELUC_LOCUS1604</name>
</gene>
<sequence length="177" mass="21189">MSESEPKKKKKQTTNTNVYVRRINNNEFFPPTVSPVVTKSKTYDPNEWKSLNQTLQDKKKQHKIDQDWAEVYSKFIQFELIYNNVNKKTFLFDNQKDKEINKMIKQSIPDGLNTEISRWRKVYDLIALIKEKKDIDIEAFLEEIRDLNISFNYLQEVNQEDFGSLVDLIVEKYKKKK</sequence>
<feature type="non-terminal residue" evidence="1">
    <location>
        <position position="177"/>
    </location>
</feature>
<dbReference type="EMBL" id="CAJVPW010000892">
    <property type="protein sequence ID" value="CAG8468968.1"/>
    <property type="molecule type" value="Genomic_DNA"/>
</dbReference>
<evidence type="ECO:0000313" key="2">
    <source>
        <dbReference type="Proteomes" id="UP000789366"/>
    </source>
</evidence>
<protein>
    <submittedName>
        <fullName evidence="1">17059_t:CDS:1</fullName>
    </submittedName>
</protein>
<proteinExistence type="predicted"/>
<comment type="caution">
    <text evidence="1">The sequence shown here is derived from an EMBL/GenBank/DDBJ whole genome shotgun (WGS) entry which is preliminary data.</text>
</comment>
<reference evidence="1" key="1">
    <citation type="submission" date="2021-06" db="EMBL/GenBank/DDBJ databases">
        <authorList>
            <person name="Kallberg Y."/>
            <person name="Tangrot J."/>
            <person name="Rosling A."/>
        </authorList>
    </citation>
    <scope>NUCLEOTIDE SEQUENCE</scope>
    <source>
        <strain evidence="1">28 12/20/2015</strain>
    </source>
</reference>